<gene>
    <name evidence="1" type="ORF">AFUS01_LOCUS15552</name>
</gene>
<dbReference type="AlphaFoldDB" id="A0A8J2JXZ0"/>
<protein>
    <submittedName>
        <fullName evidence="1">Uncharacterized protein</fullName>
    </submittedName>
</protein>
<sequence length="239" mass="27323">MNVRLGRRDGSWSKTNDAYSSKRKYIFTSVTDKSINITLAVNLEMYPSFLRFGTDKQTQGPDIRIRESYSSKASFECELHSYDPDEYIFTSVTGINPSDARLHLNWVQSETLNCLERIFIRIHSRQFFLEVTHPHGVVICSAGDFSEAVVEYFTPLNGLPTTNMTLAQTHSTILNIRCYEGCQKEANSESKISIYEFHSLTIECLVVGYFLPFVALIAHYDNKTESVLFTSRTVPEEVR</sequence>
<comment type="caution">
    <text evidence="1">The sequence shown here is derived from an EMBL/GenBank/DDBJ whole genome shotgun (WGS) entry which is preliminary data.</text>
</comment>
<dbReference type="EMBL" id="CAJVCH010138411">
    <property type="protein sequence ID" value="CAG7726652.1"/>
    <property type="molecule type" value="Genomic_DNA"/>
</dbReference>
<name>A0A8J2JXZ0_9HEXA</name>
<reference evidence="1" key="1">
    <citation type="submission" date="2021-06" db="EMBL/GenBank/DDBJ databases">
        <authorList>
            <person name="Hodson N. C."/>
            <person name="Mongue J. A."/>
            <person name="Jaron S. K."/>
        </authorList>
    </citation>
    <scope>NUCLEOTIDE SEQUENCE</scope>
</reference>
<accession>A0A8J2JXZ0</accession>
<keyword evidence="2" id="KW-1185">Reference proteome</keyword>
<dbReference type="Proteomes" id="UP000708208">
    <property type="component" value="Unassembled WGS sequence"/>
</dbReference>
<organism evidence="1 2">
    <name type="scientific">Allacma fusca</name>
    <dbReference type="NCBI Taxonomy" id="39272"/>
    <lineage>
        <taxon>Eukaryota</taxon>
        <taxon>Metazoa</taxon>
        <taxon>Ecdysozoa</taxon>
        <taxon>Arthropoda</taxon>
        <taxon>Hexapoda</taxon>
        <taxon>Collembola</taxon>
        <taxon>Symphypleona</taxon>
        <taxon>Sminthuridae</taxon>
        <taxon>Allacma</taxon>
    </lineage>
</organism>
<evidence type="ECO:0000313" key="1">
    <source>
        <dbReference type="EMBL" id="CAG7726652.1"/>
    </source>
</evidence>
<proteinExistence type="predicted"/>
<evidence type="ECO:0000313" key="2">
    <source>
        <dbReference type="Proteomes" id="UP000708208"/>
    </source>
</evidence>